<dbReference type="InterPro" id="IPR004330">
    <property type="entry name" value="FAR1_DNA_bnd_dom"/>
</dbReference>
<dbReference type="PANTHER" id="PTHR31669:SF236">
    <property type="entry name" value="PROTEIN FAR1-RELATED SEQUENCE"/>
    <property type="match status" value="1"/>
</dbReference>
<dbReference type="GO" id="GO:0006355">
    <property type="term" value="P:regulation of DNA-templated transcription"/>
    <property type="evidence" value="ECO:0007669"/>
    <property type="project" value="UniProtKB-UniRule"/>
</dbReference>
<feature type="chain" id="PRO_5042952676" description="Protein FAR1-RELATED SEQUENCE" evidence="7">
    <location>
        <begin position="18"/>
        <end position="728"/>
    </location>
</feature>
<dbReference type="GO" id="GO:0005634">
    <property type="term" value="C:nucleus"/>
    <property type="evidence" value="ECO:0007669"/>
    <property type="project" value="UniProtKB-SubCell"/>
</dbReference>
<feature type="signal peptide" evidence="7">
    <location>
        <begin position="1"/>
        <end position="17"/>
    </location>
</feature>
<organism evidence="9 10">
    <name type="scientific">Crotalaria pallida</name>
    <name type="common">Smooth rattlebox</name>
    <name type="synonym">Crotalaria striata</name>
    <dbReference type="NCBI Taxonomy" id="3830"/>
    <lineage>
        <taxon>Eukaryota</taxon>
        <taxon>Viridiplantae</taxon>
        <taxon>Streptophyta</taxon>
        <taxon>Embryophyta</taxon>
        <taxon>Tracheophyta</taxon>
        <taxon>Spermatophyta</taxon>
        <taxon>Magnoliopsida</taxon>
        <taxon>eudicotyledons</taxon>
        <taxon>Gunneridae</taxon>
        <taxon>Pentapetalae</taxon>
        <taxon>rosids</taxon>
        <taxon>fabids</taxon>
        <taxon>Fabales</taxon>
        <taxon>Fabaceae</taxon>
        <taxon>Papilionoideae</taxon>
        <taxon>50 kb inversion clade</taxon>
        <taxon>genistoids sensu lato</taxon>
        <taxon>core genistoids</taxon>
        <taxon>Crotalarieae</taxon>
        <taxon>Crotalaria</taxon>
    </lineage>
</organism>
<comment type="subcellular location">
    <subcellularLocation>
        <location evidence="6">Nucleus</location>
    </subcellularLocation>
</comment>
<keyword evidence="4 6" id="KW-0862">Zinc</keyword>
<dbReference type="Pfam" id="PF10551">
    <property type="entry name" value="MULE"/>
    <property type="match status" value="1"/>
</dbReference>
<dbReference type="GO" id="GO:0008270">
    <property type="term" value="F:zinc ion binding"/>
    <property type="evidence" value="ECO:0007669"/>
    <property type="project" value="UniProtKB-UniRule"/>
</dbReference>
<evidence type="ECO:0000313" key="9">
    <source>
        <dbReference type="EMBL" id="KAK7262023.1"/>
    </source>
</evidence>
<comment type="similarity">
    <text evidence="1 6">Belongs to the FHY3/FAR1 family.</text>
</comment>
<dbReference type="EMBL" id="JAYWIO010000005">
    <property type="protein sequence ID" value="KAK7262023.1"/>
    <property type="molecule type" value="Genomic_DNA"/>
</dbReference>
<dbReference type="Proteomes" id="UP001372338">
    <property type="component" value="Unassembled WGS sequence"/>
</dbReference>
<dbReference type="InterPro" id="IPR006564">
    <property type="entry name" value="Znf_PMZ"/>
</dbReference>
<proteinExistence type="inferred from homology"/>
<evidence type="ECO:0000256" key="5">
    <source>
        <dbReference type="PROSITE-ProRule" id="PRU00325"/>
    </source>
</evidence>
<reference evidence="9 10" key="1">
    <citation type="submission" date="2024-01" db="EMBL/GenBank/DDBJ databases">
        <title>The genomes of 5 underutilized Papilionoideae crops provide insights into root nodulation and disease resistanc.</title>
        <authorList>
            <person name="Yuan L."/>
        </authorList>
    </citation>
    <scope>NUCLEOTIDE SEQUENCE [LARGE SCALE GENOMIC DNA]</scope>
    <source>
        <strain evidence="9">ZHUSHIDOU_FW_LH</strain>
        <tissue evidence="9">Leaf</tissue>
    </source>
</reference>
<dbReference type="InterPro" id="IPR018289">
    <property type="entry name" value="MULE_transposase_dom"/>
</dbReference>
<evidence type="ECO:0000256" key="6">
    <source>
        <dbReference type="RuleBase" id="RU367018"/>
    </source>
</evidence>
<dbReference type="InterPro" id="IPR031052">
    <property type="entry name" value="FHY3/FAR1"/>
</dbReference>
<evidence type="ECO:0000313" key="10">
    <source>
        <dbReference type="Proteomes" id="UP001372338"/>
    </source>
</evidence>
<dbReference type="AlphaFoldDB" id="A0AAN9EYE5"/>
<keyword evidence="6" id="KW-0539">Nucleus</keyword>
<evidence type="ECO:0000259" key="8">
    <source>
        <dbReference type="PROSITE" id="PS50966"/>
    </source>
</evidence>
<comment type="caution">
    <text evidence="9">The sequence shown here is derived from an EMBL/GenBank/DDBJ whole genome shotgun (WGS) entry which is preliminary data.</text>
</comment>
<dbReference type="Pfam" id="PF03101">
    <property type="entry name" value="FAR1"/>
    <property type="match status" value="1"/>
</dbReference>
<accession>A0AAN9EYE5</accession>
<sequence length="728" mass="83854">MLLGWALVCLVRPSANGHYWTPSQKEKSKETFQTSVAVSSSNSQFYGGEVGCWMDQVCLNSEPLADDDGNMFKTEGDCGSGMPEFIHDDRSEIKQNPLPPAVGMEFDTYEDVYYFYNCYAKQQGFGVRVTNTWYRKSKERYRAKLSCSSAGFKKTSAVANRPRPQTRTGCPAMIKFSLMDSKRWRIVEVELHHNHLINPKTVHIYKSHKQVTLRPKRTLQLDGADEQVQKIRMFRTVIVDPDSHLNVHVDQQGQSERNLYSNQLKLKKGDAEEAIMNFFSHSQLADPDFFYVVDFNERGCLRNLFWSDSKSRAAYNYFSDVVAIDTTCLTSKYEVPLVLFLGLNQHKQSILFGCGLLAGGTIESYTWLFRAWLTCILGRPPQVIITDQCEILQAVVADVFPRASHSLCLFNIMQKIPEKLGALVEYEVINAALNNAVYSSLRAEEFEATWEGMMKINEIRDHEWLQSLYEDRKRWVPVYLKETFLAGMFPFLPSDAVSLFFEGYLNKQTSLKEFLEKYNQVLETKRQLEALADLDSKTSSFMPKSRSYFELQVSKLYTNEILRMFEREIEGMFSCCSTGQINVDGPVITYIVKEQVEAEGNHRDARDYEVYYNGAEMEVLCICGLFNFRGYLCRHALFILCQNGVKEIPPQYILSRWRKDAKRSNVYDHNCSGIDINNPIHRYDHLYKQVVKVVEEGKKSHDHHGKVVQALENVLNKLYLVNVEDLPI</sequence>
<dbReference type="InterPro" id="IPR007527">
    <property type="entry name" value="Znf_SWIM"/>
</dbReference>
<feature type="domain" description="SWIM-type" evidence="8">
    <location>
        <begin position="608"/>
        <end position="644"/>
    </location>
</feature>
<keyword evidence="3 5" id="KW-0863">Zinc-finger</keyword>
<keyword evidence="2 6" id="KW-0479">Metal-binding</keyword>
<dbReference type="SMART" id="SM00575">
    <property type="entry name" value="ZnF_PMZ"/>
    <property type="match status" value="1"/>
</dbReference>
<evidence type="ECO:0000256" key="7">
    <source>
        <dbReference type="SAM" id="SignalP"/>
    </source>
</evidence>
<evidence type="ECO:0000256" key="4">
    <source>
        <dbReference type="ARBA" id="ARBA00022833"/>
    </source>
</evidence>
<evidence type="ECO:0000256" key="1">
    <source>
        <dbReference type="ARBA" id="ARBA00005889"/>
    </source>
</evidence>
<name>A0AAN9EYE5_CROPI</name>
<comment type="function">
    <text evidence="6">Putative transcription activator involved in regulating light control of development.</text>
</comment>
<protein>
    <recommendedName>
        <fullName evidence="6">Protein FAR1-RELATED SEQUENCE</fullName>
    </recommendedName>
</protein>
<evidence type="ECO:0000256" key="2">
    <source>
        <dbReference type="ARBA" id="ARBA00022723"/>
    </source>
</evidence>
<dbReference type="PROSITE" id="PS50966">
    <property type="entry name" value="ZF_SWIM"/>
    <property type="match status" value="1"/>
</dbReference>
<evidence type="ECO:0000256" key="3">
    <source>
        <dbReference type="ARBA" id="ARBA00022771"/>
    </source>
</evidence>
<keyword evidence="7" id="KW-0732">Signal</keyword>
<gene>
    <name evidence="9" type="ORF">RIF29_28351</name>
</gene>
<keyword evidence="10" id="KW-1185">Reference proteome</keyword>
<dbReference type="PANTHER" id="PTHR31669">
    <property type="entry name" value="PROTEIN FAR1-RELATED SEQUENCE 10-RELATED"/>
    <property type="match status" value="1"/>
</dbReference>